<dbReference type="PANTHER" id="PTHR45527:SF12">
    <property type="entry name" value="NONRIBOSOMAL PEPTIDE SYNTHETASE IVOA"/>
    <property type="match status" value="1"/>
</dbReference>
<dbReference type="InterPro" id="IPR000873">
    <property type="entry name" value="AMP-dep_synth/lig_dom"/>
</dbReference>
<dbReference type="GO" id="GO:0043041">
    <property type="term" value="P:amino acid activation for nonribosomal peptide biosynthetic process"/>
    <property type="evidence" value="ECO:0007669"/>
    <property type="project" value="TreeGrafter"/>
</dbReference>
<dbReference type="PANTHER" id="PTHR45527">
    <property type="entry name" value="NONRIBOSOMAL PEPTIDE SYNTHETASE"/>
    <property type="match status" value="1"/>
</dbReference>
<keyword evidence="3" id="KW-0472">Membrane</keyword>
<dbReference type="PROSITE" id="PS00455">
    <property type="entry name" value="AMP_BINDING"/>
    <property type="match status" value="1"/>
</dbReference>
<dbReference type="GO" id="GO:0005737">
    <property type="term" value="C:cytoplasm"/>
    <property type="evidence" value="ECO:0007669"/>
    <property type="project" value="TreeGrafter"/>
</dbReference>
<keyword evidence="3" id="KW-1133">Transmembrane helix</keyword>
<keyword evidence="1" id="KW-0596">Phosphopantetheine</keyword>
<protein>
    <submittedName>
        <fullName evidence="5">Male sterility NAD-binding</fullName>
    </submittedName>
</protein>
<feature type="transmembrane region" description="Helical" evidence="3">
    <location>
        <begin position="26"/>
        <end position="47"/>
    </location>
</feature>
<proteinExistence type="predicted"/>
<evidence type="ECO:0000256" key="2">
    <source>
        <dbReference type="ARBA" id="ARBA00022553"/>
    </source>
</evidence>
<evidence type="ECO:0000259" key="4">
    <source>
        <dbReference type="Pfam" id="PF00501"/>
    </source>
</evidence>
<dbReference type="InterPro" id="IPR042099">
    <property type="entry name" value="ANL_N_sf"/>
</dbReference>
<keyword evidence="6" id="KW-1185">Reference proteome</keyword>
<dbReference type="GO" id="GO:0044550">
    <property type="term" value="P:secondary metabolite biosynthetic process"/>
    <property type="evidence" value="ECO:0007669"/>
    <property type="project" value="TreeGrafter"/>
</dbReference>
<dbReference type="InterPro" id="IPR020845">
    <property type="entry name" value="AMP-binding_CS"/>
</dbReference>
<dbReference type="EMBL" id="JAPQKP010000005">
    <property type="protein sequence ID" value="KAJ5188360.1"/>
    <property type="molecule type" value="Genomic_DNA"/>
</dbReference>
<accession>A0A9W9J0X6</accession>
<feature type="domain" description="AMP-dependent synthetase/ligase" evidence="4">
    <location>
        <begin position="171"/>
        <end position="499"/>
    </location>
</feature>
<dbReference type="Proteomes" id="UP001150879">
    <property type="component" value="Unassembled WGS sequence"/>
</dbReference>
<dbReference type="Pfam" id="PF00501">
    <property type="entry name" value="AMP-binding"/>
    <property type="match status" value="1"/>
</dbReference>
<dbReference type="Gene3D" id="3.40.50.12780">
    <property type="entry name" value="N-terminal domain of ligase-like"/>
    <property type="match status" value="1"/>
</dbReference>
<dbReference type="GO" id="GO:0031177">
    <property type="term" value="F:phosphopantetheine binding"/>
    <property type="evidence" value="ECO:0007669"/>
    <property type="project" value="TreeGrafter"/>
</dbReference>
<name>A0A9W9J0X6_9EURO</name>
<organism evidence="5 6">
    <name type="scientific">Penicillium cf. griseofulvum</name>
    <dbReference type="NCBI Taxonomy" id="2972120"/>
    <lineage>
        <taxon>Eukaryota</taxon>
        <taxon>Fungi</taxon>
        <taxon>Dikarya</taxon>
        <taxon>Ascomycota</taxon>
        <taxon>Pezizomycotina</taxon>
        <taxon>Eurotiomycetes</taxon>
        <taxon>Eurotiomycetidae</taxon>
        <taxon>Eurotiales</taxon>
        <taxon>Aspergillaceae</taxon>
        <taxon>Penicillium</taxon>
    </lineage>
</organism>
<gene>
    <name evidence="5" type="ORF">N7472_007374</name>
</gene>
<comment type="caution">
    <text evidence="5">The sequence shown here is derived from an EMBL/GenBank/DDBJ whole genome shotgun (WGS) entry which is preliminary data.</text>
</comment>
<evidence type="ECO:0000256" key="1">
    <source>
        <dbReference type="ARBA" id="ARBA00022450"/>
    </source>
</evidence>
<sequence>MIARQAAIRRQRIDPIATSGGRKSPVMYLFAGAIHHVLVICLGLVLFSARDLTGQETQDHGDIRQIRSVLDGHGAQRSKQTVPLLVLAWALLLKEYNRSETLLLSVCENERFLAQIPFESHPASSIELALEQAAEFLTFPSDPVKSEIHAAGNDQYTPHVTLSIMDCRYQHPKTPVTTEGCLTYEQLDELSTILAVTLVERGIGRGAIVPILFQKSLWAIVSILAVLKAGAASTSICASHPNLYVAKVVEQTGSAVVLTSKTEYDRLARVKGVDRIVVSEATLRSLPRPSASWQFPSGDKEDVACVLFTSGSTGQPKGVLLSHRAIATTIHHHGLATGIDKPPRTLQFSSYAFDMAIYEIFHALVRGGTVYTPSEEERLHDLPSFVTKHRTTWAFITPAMLRTCSPSQFPTMDTIVVGGEAVGNDLVQTWGSRLYNGFGPAEVSICVSTRMDPRSWVDGTIGRPVGCIGWIVNPNDMNILTPIGGELLVEGPIVAHGYFNEPEKTEQVFLSAPSWRSTFPIPHRGAFFRTSDLVQFNWDGSMRYLGRRDTVRKINGQRIDIENIEFTLRQMETNLDISVDVLTSPGAHHQDIVIAFVAERSTKTDILNVSSVCKDNAHVEMRR</sequence>
<evidence type="ECO:0000313" key="6">
    <source>
        <dbReference type="Proteomes" id="UP001150879"/>
    </source>
</evidence>
<evidence type="ECO:0000313" key="5">
    <source>
        <dbReference type="EMBL" id="KAJ5188360.1"/>
    </source>
</evidence>
<reference evidence="5" key="1">
    <citation type="submission" date="2022-11" db="EMBL/GenBank/DDBJ databases">
        <authorList>
            <person name="Petersen C."/>
        </authorList>
    </citation>
    <scope>NUCLEOTIDE SEQUENCE</scope>
    <source>
        <strain evidence="5">IBT 16849</strain>
    </source>
</reference>
<dbReference type="SUPFAM" id="SSF56801">
    <property type="entry name" value="Acetyl-CoA synthetase-like"/>
    <property type="match status" value="1"/>
</dbReference>
<reference evidence="5" key="2">
    <citation type="journal article" date="2023" name="IMA Fungus">
        <title>Comparative genomic study of the Penicillium genus elucidates a diverse pangenome and 15 lateral gene transfer events.</title>
        <authorList>
            <person name="Petersen C."/>
            <person name="Sorensen T."/>
            <person name="Nielsen M.R."/>
            <person name="Sondergaard T.E."/>
            <person name="Sorensen J.L."/>
            <person name="Fitzpatrick D.A."/>
            <person name="Frisvad J.C."/>
            <person name="Nielsen K.L."/>
        </authorList>
    </citation>
    <scope>NUCLEOTIDE SEQUENCE</scope>
    <source>
        <strain evidence="5">IBT 16849</strain>
    </source>
</reference>
<evidence type="ECO:0000256" key="3">
    <source>
        <dbReference type="SAM" id="Phobius"/>
    </source>
</evidence>
<keyword evidence="2" id="KW-0597">Phosphoprotein</keyword>
<dbReference type="CDD" id="cd05918">
    <property type="entry name" value="A_NRPS_SidN3_like"/>
    <property type="match status" value="1"/>
</dbReference>
<keyword evidence="3" id="KW-0812">Transmembrane</keyword>
<dbReference type="AlphaFoldDB" id="A0A9W9J0X6"/>